<evidence type="ECO:0000256" key="1">
    <source>
        <dbReference type="SAM" id="MobiDB-lite"/>
    </source>
</evidence>
<evidence type="ECO:0000259" key="2">
    <source>
        <dbReference type="PROSITE" id="PS50280"/>
    </source>
</evidence>
<organism evidence="3 4">
    <name type="scientific">Pseudozyma flocculosa PF-1</name>
    <dbReference type="NCBI Taxonomy" id="1277687"/>
    <lineage>
        <taxon>Eukaryota</taxon>
        <taxon>Fungi</taxon>
        <taxon>Dikarya</taxon>
        <taxon>Basidiomycota</taxon>
        <taxon>Ustilaginomycotina</taxon>
        <taxon>Ustilaginomycetes</taxon>
        <taxon>Ustilaginales</taxon>
        <taxon>Ustilaginaceae</taxon>
        <taxon>Pseudozyma</taxon>
    </lineage>
</organism>
<reference evidence="3 4" key="1">
    <citation type="journal article" date="2013" name="Plant Cell">
        <title>The transition from a phytopathogenic smut ancestor to an anamorphic biocontrol agent deciphered by comparative whole-genome analysis.</title>
        <authorList>
            <person name="Lefebvre F."/>
            <person name="Joly D.L."/>
            <person name="Labbe C."/>
            <person name="Teichmann B."/>
            <person name="Linning R."/>
            <person name="Belzile F."/>
            <person name="Bakkeren G."/>
            <person name="Belanger R.R."/>
        </authorList>
    </citation>
    <scope>NUCLEOTIDE SEQUENCE [LARGE SCALE GENOMIC DNA]</scope>
    <source>
        <strain evidence="3 4">PF-1</strain>
    </source>
</reference>
<dbReference type="eggNOG" id="ENOG502S3NK">
    <property type="taxonomic scope" value="Eukaryota"/>
</dbReference>
<name>A0A061H295_9BASI</name>
<dbReference type="InterPro" id="IPR001214">
    <property type="entry name" value="SET_dom"/>
</dbReference>
<dbReference type="EMBL" id="KE361645">
    <property type="protein sequence ID" value="EPQ26334.1"/>
    <property type="molecule type" value="Genomic_DNA"/>
</dbReference>
<dbReference type="Proteomes" id="UP000053664">
    <property type="component" value="Unassembled WGS sequence"/>
</dbReference>
<feature type="compositionally biased region" description="Basic and acidic residues" evidence="1">
    <location>
        <begin position="244"/>
        <end position="263"/>
    </location>
</feature>
<dbReference type="KEGG" id="pfp:PFL1_06911"/>
<feature type="region of interest" description="Disordered" evidence="1">
    <location>
        <begin position="235"/>
        <end position="266"/>
    </location>
</feature>
<dbReference type="Gene3D" id="2.170.270.10">
    <property type="entry name" value="SET domain"/>
    <property type="match status" value="1"/>
</dbReference>
<sequence>MTGSPSSSPPPNWPSHLPYLSTTSIPSPLLPPSLHGRYCTAPSDTTLPVRATQYRRIKVGIRRIDADTPFIPRTFVGPSPSSTPRAVGGEKGTGRHPALGQYGLFALQDIPPHTFVRPYLGVVHVDAESDRESEYDMKVEYLPHDGIGSVAIDATSCGNEARFVNDYRGIMPRPNCRLDNWSSPAPSSSSSLSSTTTSGAERQQVGMGIYTDSKPVRAGTELTVNYGKGFWSRFLNQPDDDEEGVQRQEEEEGGSRDGAKGGKLDTIQARLARQRQRLMQSNRGRG</sequence>
<gene>
    <name evidence="3" type="ORF">PFL1_06911</name>
</gene>
<feature type="domain" description="SET" evidence="2">
    <location>
        <begin position="76"/>
        <end position="227"/>
    </location>
</feature>
<dbReference type="RefSeq" id="XP_007881849.1">
    <property type="nucleotide sequence ID" value="XM_007883658.1"/>
</dbReference>
<dbReference type="AlphaFoldDB" id="A0A061H295"/>
<feature type="region of interest" description="Disordered" evidence="1">
    <location>
        <begin position="178"/>
        <end position="212"/>
    </location>
</feature>
<dbReference type="SUPFAM" id="SSF82199">
    <property type="entry name" value="SET domain"/>
    <property type="match status" value="1"/>
</dbReference>
<dbReference type="GeneID" id="19320978"/>
<feature type="compositionally biased region" description="Low complexity" evidence="1">
    <location>
        <begin position="182"/>
        <end position="198"/>
    </location>
</feature>
<dbReference type="HOGENOM" id="CLU_054608_1_1_1"/>
<dbReference type="SMART" id="SM00317">
    <property type="entry name" value="SET"/>
    <property type="match status" value="1"/>
</dbReference>
<evidence type="ECO:0000313" key="4">
    <source>
        <dbReference type="Proteomes" id="UP000053664"/>
    </source>
</evidence>
<evidence type="ECO:0000313" key="3">
    <source>
        <dbReference type="EMBL" id="EPQ26334.1"/>
    </source>
</evidence>
<dbReference type="OrthoDB" id="5792673at2759"/>
<protein>
    <recommendedName>
        <fullName evidence="2">SET domain-containing protein</fullName>
    </recommendedName>
</protein>
<dbReference type="Pfam" id="PF00856">
    <property type="entry name" value="SET"/>
    <property type="match status" value="1"/>
</dbReference>
<dbReference type="InterPro" id="IPR046341">
    <property type="entry name" value="SET_dom_sf"/>
</dbReference>
<proteinExistence type="predicted"/>
<accession>A0A061H295</accession>
<dbReference type="PROSITE" id="PS50280">
    <property type="entry name" value="SET"/>
    <property type="match status" value="1"/>
</dbReference>